<evidence type="ECO:0000313" key="1">
    <source>
        <dbReference type="EMBL" id="RKO93960.1"/>
    </source>
</evidence>
<proteinExistence type="predicted"/>
<accession>A0A4P9WRP2</accession>
<dbReference type="EMBL" id="KZ994057">
    <property type="protein sequence ID" value="RKO93960.1"/>
    <property type="molecule type" value="Genomic_DNA"/>
</dbReference>
<keyword evidence="2" id="KW-1185">Reference proteome</keyword>
<protein>
    <submittedName>
        <fullName evidence="1">Uncharacterized protein</fullName>
    </submittedName>
</protein>
<name>A0A4P9WRP2_9FUNG</name>
<dbReference type="Proteomes" id="UP000269721">
    <property type="component" value="Unassembled WGS sequence"/>
</dbReference>
<evidence type="ECO:0000313" key="2">
    <source>
        <dbReference type="Proteomes" id="UP000269721"/>
    </source>
</evidence>
<gene>
    <name evidence="1" type="ORF">BDK51DRAFT_32256</name>
</gene>
<sequence>MIRNFEVPLITFGQSITLPAVLDFTTTNYKKIEIVDIKAPSKVECEHIINMSRYYMALCQVLAHSPALLQRLQQLSPFMPEAAAQPDVGPLAYLNLTIAPPLGGSLLLYLPPNQRLVYVVPFGGVKGGSPVNRGSHEVLAQGTVAAKGRGAGHRVRGPP</sequence>
<dbReference type="AlphaFoldDB" id="A0A4P9WRP2"/>
<reference evidence="2" key="1">
    <citation type="journal article" date="2018" name="Nat. Microbiol.">
        <title>Leveraging single-cell genomics to expand the fungal tree of life.</title>
        <authorList>
            <person name="Ahrendt S.R."/>
            <person name="Quandt C.A."/>
            <person name="Ciobanu D."/>
            <person name="Clum A."/>
            <person name="Salamov A."/>
            <person name="Andreopoulos B."/>
            <person name="Cheng J.F."/>
            <person name="Woyke T."/>
            <person name="Pelin A."/>
            <person name="Henrissat B."/>
            <person name="Reynolds N.K."/>
            <person name="Benny G.L."/>
            <person name="Smith M.E."/>
            <person name="James T.Y."/>
            <person name="Grigoriev I.V."/>
        </authorList>
    </citation>
    <scope>NUCLEOTIDE SEQUENCE [LARGE SCALE GENOMIC DNA]</scope>
</reference>
<organism evidence="1 2">
    <name type="scientific">Blyttiomyces helicus</name>
    <dbReference type="NCBI Taxonomy" id="388810"/>
    <lineage>
        <taxon>Eukaryota</taxon>
        <taxon>Fungi</taxon>
        <taxon>Fungi incertae sedis</taxon>
        <taxon>Chytridiomycota</taxon>
        <taxon>Chytridiomycota incertae sedis</taxon>
        <taxon>Chytridiomycetes</taxon>
        <taxon>Chytridiomycetes incertae sedis</taxon>
        <taxon>Blyttiomyces</taxon>
    </lineage>
</organism>